<proteinExistence type="predicted"/>
<dbReference type="GO" id="GO:0003676">
    <property type="term" value="F:nucleic acid binding"/>
    <property type="evidence" value="ECO:0007669"/>
    <property type="project" value="InterPro"/>
</dbReference>
<evidence type="ECO:0000259" key="2">
    <source>
        <dbReference type="PROSITE" id="PS50174"/>
    </source>
</evidence>
<dbReference type="eggNOG" id="KOG1994">
    <property type="taxonomic scope" value="Eukaryota"/>
</dbReference>
<dbReference type="Proteomes" id="UP000002258">
    <property type="component" value="Chromosome 6"/>
</dbReference>
<dbReference type="RefSeq" id="XP_001385656.2">
    <property type="nucleotide sequence ID" value="XM_001385619.1"/>
</dbReference>
<feature type="domain" description="G-patch" evidence="2">
    <location>
        <begin position="97"/>
        <end position="147"/>
    </location>
</feature>
<dbReference type="PANTHER" id="PTHR21032:SF0">
    <property type="entry name" value="G PATCH DOMAIN-CONTAINING PROTEIN 11"/>
    <property type="match status" value="1"/>
</dbReference>
<dbReference type="EMBL" id="CP000500">
    <property type="protein sequence ID" value="ABN67627.2"/>
    <property type="molecule type" value="Genomic_DNA"/>
</dbReference>
<organism evidence="3 4">
    <name type="scientific">Scheffersomyces stipitis (strain ATCC 58785 / CBS 6054 / NBRC 10063 / NRRL Y-11545)</name>
    <name type="common">Yeast</name>
    <name type="synonym">Pichia stipitis</name>
    <dbReference type="NCBI Taxonomy" id="322104"/>
    <lineage>
        <taxon>Eukaryota</taxon>
        <taxon>Fungi</taxon>
        <taxon>Dikarya</taxon>
        <taxon>Ascomycota</taxon>
        <taxon>Saccharomycotina</taxon>
        <taxon>Pichiomycetes</taxon>
        <taxon>Debaryomycetaceae</taxon>
        <taxon>Scheffersomyces</taxon>
    </lineage>
</organism>
<reference evidence="3 4" key="1">
    <citation type="journal article" date="2007" name="Nat. Biotechnol.">
        <title>Genome sequence of the lignocellulose-bioconverting and xylose-fermenting yeast Pichia stipitis.</title>
        <authorList>
            <person name="Jeffries T.W."/>
            <person name="Grigoriev I.V."/>
            <person name="Grimwood J."/>
            <person name="Laplaza J.M."/>
            <person name="Aerts A."/>
            <person name="Salamov A."/>
            <person name="Schmutz J."/>
            <person name="Lindquist E."/>
            <person name="Dehal P."/>
            <person name="Shapiro H."/>
            <person name="Jin Y.S."/>
            <person name="Passoth V."/>
            <person name="Richardson P.M."/>
        </authorList>
    </citation>
    <scope>NUCLEOTIDE SEQUENCE [LARGE SCALE GENOMIC DNA]</scope>
    <source>
        <strain evidence="4">ATCC 58785 / CBS 6054 / NBRC 10063 / NRRL Y-11545</strain>
    </source>
</reference>
<dbReference type="GeneID" id="4840236"/>
<dbReference type="InterPro" id="IPR039249">
    <property type="entry name" value="GPATCH11"/>
</dbReference>
<evidence type="ECO:0000256" key="1">
    <source>
        <dbReference type="SAM" id="MobiDB-lite"/>
    </source>
</evidence>
<evidence type="ECO:0000313" key="3">
    <source>
        <dbReference type="EMBL" id="ABN67627.2"/>
    </source>
</evidence>
<dbReference type="OMA" id="DYMNMVI"/>
<name>A3LYF8_PICST</name>
<dbReference type="Pfam" id="PF01585">
    <property type="entry name" value="G-patch"/>
    <property type="match status" value="1"/>
</dbReference>
<dbReference type="PANTHER" id="PTHR21032">
    <property type="entry name" value="G PATCH DOMAIN-CONTAINING PROTEIN 11"/>
    <property type="match status" value="1"/>
</dbReference>
<dbReference type="OrthoDB" id="786951at2759"/>
<dbReference type="KEGG" id="pic:PICST_33158"/>
<accession>A3LYF8</accession>
<dbReference type="SMART" id="SM01173">
    <property type="entry name" value="DUF4187"/>
    <property type="match status" value="1"/>
</dbReference>
<feature type="region of interest" description="Disordered" evidence="1">
    <location>
        <begin position="1"/>
        <end position="51"/>
    </location>
</feature>
<dbReference type="Pfam" id="PF13821">
    <property type="entry name" value="DUF4187"/>
    <property type="match status" value="1"/>
</dbReference>
<evidence type="ECO:0000313" key="4">
    <source>
        <dbReference type="Proteomes" id="UP000002258"/>
    </source>
</evidence>
<keyword evidence="4" id="KW-1185">Reference proteome</keyword>
<dbReference type="AlphaFoldDB" id="A3LYF8"/>
<dbReference type="InParanoid" id="A3LYF8"/>
<dbReference type="InterPro" id="IPR000467">
    <property type="entry name" value="G_patch_dom"/>
</dbReference>
<protein>
    <recommendedName>
        <fullName evidence="2">G-patch domain-containing protein</fullName>
    </recommendedName>
</protein>
<dbReference type="PROSITE" id="PS50174">
    <property type="entry name" value="G_PATCH"/>
    <property type="match status" value="1"/>
</dbReference>
<gene>
    <name evidence="3" type="ORF">PICST_33158</name>
</gene>
<dbReference type="GO" id="GO:0000776">
    <property type="term" value="C:kinetochore"/>
    <property type="evidence" value="ECO:0007669"/>
    <property type="project" value="TreeGrafter"/>
</dbReference>
<dbReference type="InterPro" id="IPR025239">
    <property type="entry name" value="DUF4187"/>
</dbReference>
<sequence>MKRSNVFGDSSDSESDSDQPVSTKKVFIPPKESVVESKPNPEDTSSKQNDYMTFVPAKEKVSTTSTSTYTSHGMKYHEIQQTKREEALKVSLFDSETKSVGLSIMEKMGFRIGDTLGTIDYSNGSARDEPIAVKVRKERLGLGAEQNAKDLESLELDSYKLRVSDQKKVTEFRRQLSNVMKLCFEISGEANNLYSNYDLSKVNELWRPYAVKLVEHDNSVKISQRIGNNKIQTVSTSGFASIDNIEDPESAMISLLQYLRKNHFYCFFCGCSYSDVTDLEQHCPGIFADDHQI</sequence>
<dbReference type="HOGENOM" id="CLU_046724_0_0_1"/>
<feature type="compositionally biased region" description="Basic and acidic residues" evidence="1">
    <location>
        <begin position="33"/>
        <end position="45"/>
    </location>
</feature>
<dbReference type="SMART" id="SM00443">
    <property type="entry name" value="G_patch"/>
    <property type="match status" value="1"/>
</dbReference>
<dbReference type="FunCoup" id="A3LYF8">
    <property type="interactions" value="237"/>
</dbReference>